<feature type="chain" id="PRO_5020991358" evidence="1">
    <location>
        <begin position="23"/>
        <end position="233"/>
    </location>
</feature>
<name>A0A4V3DUI9_9NEIS</name>
<keyword evidence="3" id="KW-1185">Reference proteome</keyword>
<dbReference type="Pfam" id="PF11769">
    <property type="entry name" value="DUF3313"/>
    <property type="match status" value="1"/>
</dbReference>
<accession>A0A4V3DUI9</accession>
<sequence>MPINTRFAAASALLLFCGAALAVEPALPVINPDALLTMDKSVLQQDKAHPERYYYINHDVVLAKYSRVMIAPLVVVTEDTHKQWQALVGEKESRPEQMFLQTMRQALQKRGLTVVDEPGEDVLVLRLAVTHVQQEHDSLNPTDLLPIKMVFNLTRRLAGKEPYIVKISTMGVLNDSLTGKLVAGSLGLRQEDKYGADPVSMDDFQPWLDSWSQVVADQVTHILPTSPASPPLQ</sequence>
<dbReference type="RefSeq" id="WP_166642290.1">
    <property type="nucleotide sequence ID" value="NZ_SNZP01000013.1"/>
</dbReference>
<dbReference type="Proteomes" id="UP000295611">
    <property type="component" value="Unassembled WGS sequence"/>
</dbReference>
<proteinExistence type="predicted"/>
<keyword evidence="1" id="KW-0732">Signal</keyword>
<protein>
    <submittedName>
        <fullName evidence="2">Uncharacterized protein DUF3313</fullName>
    </submittedName>
</protein>
<comment type="caution">
    <text evidence="2">The sequence shown here is derived from an EMBL/GenBank/DDBJ whole genome shotgun (WGS) entry which is preliminary data.</text>
</comment>
<evidence type="ECO:0000256" key="1">
    <source>
        <dbReference type="SAM" id="SignalP"/>
    </source>
</evidence>
<gene>
    <name evidence="2" type="ORF">DFP86_1132</name>
</gene>
<dbReference type="InterPro" id="IPR021747">
    <property type="entry name" value="DUF3313"/>
</dbReference>
<dbReference type="EMBL" id="SNZP01000013">
    <property type="protein sequence ID" value="TDR73495.1"/>
    <property type="molecule type" value="Genomic_DNA"/>
</dbReference>
<evidence type="ECO:0000313" key="3">
    <source>
        <dbReference type="Proteomes" id="UP000295611"/>
    </source>
</evidence>
<reference evidence="2 3" key="1">
    <citation type="submission" date="2019-03" db="EMBL/GenBank/DDBJ databases">
        <title>Genomic Encyclopedia of Type Strains, Phase III (KMG-III): the genomes of soil and plant-associated and newly described type strains.</title>
        <authorList>
            <person name="Whitman W."/>
        </authorList>
    </citation>
    <scope>NUCLEOTIDE SEQUENCE [LARGE SCALE GENOMIC DNA]</scope>
    <source>
        <strain evidence="2 3">CECT 8976</strain>
    </source>
</reference>
<evidence type="ECO:0000313" key="2">
    <source>
        <dbReference type="EMBL" id="TDR73495.1"/>
    </source>
</evidence>
<organism evidence="2 3">
    <name type="scientific">Paludibacterium purpuratum</name>
    <dbReference type="NCBI Taxonomy" id="1144873"/>
    <lineage>
        <taxon>Bacteria</taxon>
        <taxon>Pseudomonadati</taxon>
        <taxon>Pseudomonadota</taxon>
        <taxon>Betaproteobacteria</taxon>
        <taxon>Neisseriales</taxon>
        <taxon>Chromobacteriaceae</taxon>
        <taxon>Paludibacterium</taxon>
    </lineage>
</organism>
<feature type="signal peptide" evidence="1">
    <location>
        <begin position="1"/>
        <end position="22"/>
    </location>
</feature>
<dbReference type="AlphaFoldDB" id="A0A4V3DUI9"/>